<dbReference type="Gene3D" id="3.20.20.150">
    <property type="entry name" value="Divalent-metal-dependent TIM barrel enzymes"/>
    <property type="match status" value="1"/>
</dbReference>
<dbReference type="EMBL" id="JBHSJJ010000011">
    <property type="protein sequence ID" value="MFC4873494.1"/>
    <property type="molecule type" value="Genomic_DNA"/>
</dbReference>
<feature type="domain" description="Xylose isomerase-like TIM barrel" evidence="1">
    <location>
        <begin position="83"/>
        <end position="265"/>
    </location>
</feature>
<organism evidence="2 3">
    <name type="scientific">Negadavirga shengliensis</name>
    <dbReference type="NCBI Taxonomy" id="1389218"/>
    <lineage>
        <taxon>Bacteria</taxon>
        <taxon>Pseudomonadati</taxon>
        <taxon>Bacteroidota</taxon>
        <taxon>Cytophagia</taxon>
        <taxon>Cytophagales</taxon>
        <taxon>Cyclobacteriaceae</taxon>
        <taxon>Negadavirga</taxon>
    </lineage>
</organism>
<comment type="caution">
    <text evidence="2">The sequence shown here is derived from an EMBL/GenBank/DDBJ whole genome shotgun (WGS) entry which is preliminary data.</text>
</comment>
<gene>
    <name evidence="2" type="ORF">ACFPFU_17460</name>
</gene>
<keyword evidence="3" id="KW-1185">Reference proteome</keyword>
<dbReference type="InterPro" id="IPR050312">
    <property type="entry name" value="IolE/XylAMocC-like"/>
</dbReference>
<dbReference type="PANTHER" id="PTHR12110">
    <property type="entry name" value="HYDROXYPYRUVATE ISOMERASE"/>
    <property type="match status" value="1"/>
</dbReference>
<dbReference type="RefSeq" id="WP_377066406.1">
    <property type="nucleotide sequence ID" value="NZ_JBHSJJ010000011.1"/>
</dbReference>
<sequence length="272" mass="30907">MVGLGLSTYTYTWAIGVPGNMPQQPMDAFGLLELATKYHINRVQIADNIPLNQLSETELERLKHFSDSRRIQIEVGARGLYQEKIDKYLELAAYFGSPFLRFVIDEGTYRPPLDEIIQLIQQNLPKFERAGIPLAIENHDRLKGRDLIRIIQHTDPHLVGICLDTVNSLGAGEGLQEVLQQLAPYTLNFHIKDFSIQRKSHQMGFEVVGQPAGSGMLDIPEIMQVLDDFRKCISCTLELWTSPEKTLEDTIAKEREWAEKSLKYLKTVGIIN</sequence>
<dbReference type="Proteomes" id="UP001595818">
    <property type="component" value="Unassembled WGS sequence"/>
</dbReference>
<dbReference type="InterPro" id="IPR013022">
    <property type="entry name" value="Xyl_isomerase-like_TIM-brl"/>
</dbReference>
<reference evidence="3" key="1">
    <citation type="journal article" date="2019" name="Int. J. Syst. Evol. Microbiol.">
        <title>The Global Catalogue of Microorganisms (GCM) 10K type strain sequencing project: providing services to taxonomists for standard genome sequencing and annotation.</title>
        <authorList>
            <consortium name="The Broad Institute Genomics Platform"/>
            <consortium name="The Broad Institute Genome Sequencing Center for Infectious Disease"/>
            <person name="Wu L."/>
            <person name="Ma J."/>
        </authorList>
    </citation>
    <scope>NUCLEOTIDE SEQUENCE [LARGE SCALE GENOMIC DNA]</scope>
    <source>
        <strain evidence="3">CGMCC 4.7466</strain>
    </source>
</reference>
<dbReference type="Pfam" id="PF01261">
    <property type="entry name" value="AP_endonuc_2"/>
    <property type="match status" value="1"/>
</dbReference>
<proteinExistence type="predicted"/>
<evidence type="ECO:0000313" key="2">
    <source>
        <dbReference type="EMBL" id="MFC4873494.1"/>
    </source>
</evidence>
<evidence type="ECO:0000313" key="3">
    <source>
        <dbReference type="Proteomes" id="UP001595818"/>
    </source>
</evidence>
<dbReference type="SUPFAM" id="SSF51658">
    <property type="entry name" value="Xylose isomerase-like"/>
    <property type="match status" value="1"/>
</dbReference>
<dbReference type="InterPro" id="IPR036237">
    <property type="entry name" value="Xyl_isomerase-like_sf"/>
</dbReference>
<dbReference type="PANTHER" id="PTHR12110:SF53">
    <property type="entry name" value="BLR5974 PROTEIN"/>
    <property type="match status" value="1"/>
</dbReference>
<evidence type="ECO:0000259" key="1">
    <source>
        <dbReference type="Pfam" id="PF01261"/>
    </source>
</evidence>
<protein>
    <submittedName>
        <fullName evidence="2">Sugar phosphate isomerase/epimerase family protein</fullName>
    </submittedName>
</protein>
<dbReference type="GO" id="GO:0016853">
    <property type="term" value="F:isomerase activity"/>
    <property type="evidence" value="ECO:0007669"/>
    <property type="project" value="UniProtKB-KW"/>
</dbReference>
<accession>A0ABV9T445</accession>
<keyword evidence="2" id="KW-0413">Isomerase</keyword>
<name>A0ABV9T445_9BACT</name>